<organism evidence="3 4">
    <name type="scientific">Pseudonocardia xinjiangensis</name>
    <dbReference type="NCBI Taxonomy" id="75289"/>
    <lineage>
        <taxon>Bacteria</taxon>
        <taxon>Bacillati</taxon>
        <taxon>Actinomycetota</taxon>
        <taxon>Actinomycetes</taxon>
        <taxon>Pseudonocardiales</taxon>
        <taxon>Pseudonocardiaceae</taxon>
        <taxon>Pseudonocardia</taxon>
    </lineage>
</organism>
<dbReference type="InterPro" id="IPR022062">
    <property type="entry name" value="DUF3618"/>
</dbReference>
<keyword evidence="2" id="KW-1133">Transmembrane helix</keyword>
<comment type="caution">
    <text evidence="3">The sequence shown here is derived from an EMBL/GenBank/DDBJ whole genome shotgun (WGS) entry which is preliminary data.</text>
</comment>
<name>A0ABX1RAT7_9PSEU</name>
<feature type="transmembrane region" description="Helical" evidence="2">
    <location>
        <begin position="113"/>
        <end position="129"/>
    </location>
</feature>
<evidence type="ECO:0000256" key="2">
    <source>
        <dbReference type="SAM" id="Phobius"/>
    </source>
</evidence>
<evidence type="ECO:0000256" key="1">
    <source>
        <dbReference type="SAM" id="MobiDB-lite"/>
    </source>
</evidence>
<accession>A0ABX1RAT7</accession>
<evidence type="ECO:0000313" key="4">
    <source>
        <dbReference type="Proteomes" id="UP001296706"/>
    </source>
</evidence>
<feature type="compositionally biased region" description="Basic and acidic residues" evidence="1">
    <location>
        <begin position="25"/>
        <end position="39"/>
    </location>
</feature>
<dbReference type="RefSeq" id="WP_169394971.1">
    <property type="nucleotide sequence ID" value="NZ_BAAAJH010000006.1"/>
</dbReference>
<reference evidence="3 4" key="1">
    <citation type="submission" date="2020-04" db="EMBL/GenBank/DDBJ databases">
        <authorList>
            <person name="Klaysubun C."/>
            <person name="Duangmal K."/>
            <person name="Lipun K."/>
        </authorList>
    </citation>
    <scope>NUCLEOTIDE SEQUENCE [LARGE SCALE GENOMIC DNA]</scope>
    <source>
        <strain evidence="3 4">JCM 11839</strain>
    </source>
</reference>
<proteinExistence type="predicted"/>
<dbReference type="Proteomes" id="UP001296706">
    <property type="component" value="Unassembled WGS sequence"/>
</dbReference>
<protein>
    <submittedName>
        <fullName evidence="3">DUF3618 domain-containing protein</fullName>
    </submittedName>
</protein>
<feature type="region of interest" description="Disordered" evidence="1">
    <location>
        <begin position="1"/>
        <end position="39"/>
    </location>
</feature>
<keyword evidence="4" id="KW-1185">Reference proteome</keyword>
<dbReference type="Pfam" id="PF12277">
    <property type="entry name" value="DUF3618"/>
    <property type="match status" value="1"/>
</dbReference>
<dbReference type="EMBL" id="JAAXKY010000015">
    <property type="protein sequence ID" value="NMH76896.1"/>
    <property type="molecule type" value="Genomic_DNA"/>
</dbReference>
<keyword evidence="2" id="KW-0472">Membrane</keyword>
<keyword evidence="2" id="KW-0812">Transmembrane</keyword>
<sequence>MSTGATGREPDDAGEGTVPVAPDRPVVDGRGKSSEELREEVVELDDDRLRHIDELRAELGDTVEELVARLDVPARVQAKKVETVAAAQQQFDRMYRLAVEKAEAVRKILRDRPGAVAGAAAALLLLVVLRRRRKARVTAADGG</sequence>
<gene>
    <name evidence="3" type="ORF">HF577_07260</name>
</gene>
<evidence type="ECO:0000313" key="3">
    <source>
        <dbReference type="EMBL" id="NMH76896.1"/>
    </source>
</evidence>